<accession>A0A5S5CG08</accession>
<feature type="region of interest" description="Disordered" evidence="2">
    <location>
        <begin position="36"/>
        <end position="58"/>
    </location>
</feature>
<dbReference type="PROSITE" id="PS51257">
    <property type="entry name" value="PROKAR_LIPOPROTEIN"/>
    <property type="match status" value="1"/>
</dbReference>
<dbReference type="InterPro" id="IPR050490">
    <property type="entry name" value="Bact_solute-bd_prot1"/>
</dbReference>
<dbReference type="OrthoDB" id="9787283at2"/>
<gene>
    <name evidence="4" type="ORF">BCM02_102666</name>
</gene>
<evidence type="ECO:0000256" key="1">
    <source>
        <dbReference type="ARBA" id="ARBA00022729"/>
    </source>
</evidence>
<dbReference type="EMBL" id="VNHS01000002">
    <property type="protein sequence ID" value="TYP78089.1"/>
    <property type="molecule type" value="Genomic_DNA"/>
</dbReference>
<evidence type="ECO:0000313" key="4">
    <source>
        <dbReference type="EMBL" id="TYP78089.1"/>
    </source>
</evidence>
<feature type="compositionally biased region" description="Low complexity" evidence="2">
    <location>
        <begin position="36"/>
        <end position="51"/>
    </location>
</feature>
<dbReference type="PANTHER" id="PTHR43649:SF33">
    <property type="entry name" value="POLYGALACTURONAN_RHAMNOGALACTURONAN-BINDING PROTEIN YTCQ"/>
    <property type="match status" value="1"/>
</dbReference>
<dbReference type="PANTHER" id="PTHR43649">
    <property type="entry name" value="ARABINOSE-BINDING PROTEIN-RELATED"/>
    <property type="match status" value="1"/>
</dbReference>
<reference evidence="4 5" key="1">
    <citation type="submission" date="2019-07" db="EMBL/GenBank/DDBJ databases">
        <title>Genomic Encyclopedia of Type Strains, Phase III (KMG-III): the genomes of soil and plant-associated and newly described type strains.</title>
        <authorList>
            <person name="Whitman W."/>
        </authorList>
    </citation>
    <scope>NUCLEOTIDE SEQUENCE [LARGE SCALE GENOMIC DNA]</scope>
    <source>
        <strain evidence="4 5">BL24</strain>
    </source>
</reference>
<keyword evidence="5" id="KW-1185">Reference proteome</keyword>
<proteinExistence type="predicted"/>
<dbReference type="Proteomes" id="UP000323257">
    <property type="component" value="Unassembled WGS sequence"/>
</dbReference>
<feature type="signal peptide" evidence="3">
    <location>
        <begin position="1"/>
        <end position="22"/>
    </location>
</feature>
<dbReference type="Gene3D" id="3.40.190.10">
    <property type="entry name" value="Periplasmic binding protein-like II"/>
    <property type="match status" value="2"/>
</dbReference>
<name>A0A5S5CG08_9BACL</name>
<dbReference type="AlphaFoldDB" id="A0A5S5CG08"/>
<evidence type="ECO:0000256" key="3">
    <source>
        <dbReference type="SAM" id="SignalP"/>
    </source>
</evidence>
<protein>
    <submittedName>
        <fullName evidence="4">Putative aldouronate transport system substrate-binding protein</fullName>
    </submittedName>
</protein>
<sequence length="526" mass="58336">MKKLHTRLAVCVVCAAMLTTLAACGGNNTNGGNSAASNAGTNSGSNAGANAGKEETKAEPTDITITTITFAESPPNDLEAIKQINEKLNINLKVNYIPANNITEKLTALLAGNNLTDVMFVEDLNLTPTYANAIDQGAFWDLTDFIKDYPNLAAYPENIWSNVKYKGKIMSLPRVRPLNGQSALMFRQDWLDKLGLKAPSTMEELDKVLTAFTQNDPDGNGKNDTYGAVFMGSPNPNLPYYMFGTGTNWKDDGSGALIPDWWTPQFKDNLAFFSEEFKKGNIIPDMPVLKSVQVKENILQNKAGMWYGNVNDGWNFQFELNKTNKDAVIKAYPFPAAADGKTYYNEAPGFYGQLFVSKKVSEEKLKKILEFYDYTATKEGYDLISYGIKDKDYTVDEAGFITQTDAGKAAGYGQTNQMLSGYFNEYGRAEAAGMPADVREYNHQLVDSIKPNAVADPTYGLPATDGFKERGADWNKKRFDMIVNVIIGQSSLEDWDKFVETFKNDANFKKHVEDTNAMYKEKTSQQ</sequence>
<comment type="caution">
    <text evidence="4">The sequence shown here is derived from an EMBL/GenBank/DDBJ whole genome shotgun (WGS) entry which is preliminary data.</text>
</comment>
<evidence type="ECO:0000256" key="2">
    <source>
        <dbReference type="SAM" id="MobiDB-lite"/>
    </source>
</evidence>
<organism evidence="4 5">
    <name type="scientific">Paenibacillus methanolicus</name>
    <dbReference type="NCBI Taxonomy" id="582686"/>
    <lineage>
        <taxon>Bacteria</taxon>
        <taxon>Bacillati</taxon>
        <taxon>Bacillota</taxon>
        <taxon>Bacilli</taxon>
        <taxon>Bacillales</taxon>
        <taxon>Paenibacillaceae</taxon>
        <taxon>Paenibacillus</taxon>
    </lineage>
</organism>
<keyword evidence="1 3" id="KW-0732">Signal</keyword>
<dbReference type="RefSeq" id="WP_148928549.1">
    <property type="nucleotide sequence ID" value="NZ_VNHS01000002.1"/>
</dbReference>
<dbReference type="SUPFAM" id="SSF53850">
    <property type="entry name" value="Periplasmic binding protein-like II"/>
    <property type="match status" value="1"/>
</dbReference>
<evidence type="ECO:0000313" key="5">
    <source>
        <dbReference type="Proteomes" id="UP000323257"/>
    </source>
</evidence>
<feature type="chain" id="PRO_5039673174" evidence="3">
    <location>
        <begin position="23"/>
        <end position="526"/>
    </location>
</feature>